<dbReference type="InterPro" id="IPR051057">
    <property type="entry name" value="PI-PLC_domain"/>
</dbReference>
<dbReference type="GO" id="GO:0004436">
    <property type="term" value="F:phosphatidylinositol diacylglycerol-lyase activity"/>
    <property type="evidence" value="ECO:0007669"/>
    <property type="project" value="UniProtKB-EC"/>
</dbReference>
<gene>
    <name evidence="8" type="ORF">BM74_15505</name>
</gene>
<accession>A0A437SIT2</accession>
<dbReference type="Gene3D" id="3.20.20.190">
    <property type="entry name" value="Phosphatidylinositol (PI) phosphodiesterase"/>
    <property type="match status" value="1"/>
</dbReference>
<dbReference type="AlphaFoldDB" id="A0A437SIT2"/>
<evidence type="ECO:0000256" key="3">
    <source>
        <dbReference type="ARBA" id="ARBA00019758"/>
    </source>
</evidence>
<dbReference type="Pfam" id="PF00388">
    <property type="entry name" value="PI-PLC-X"/>
    <property type="match status" value="1"/>
</dbReference>
<dbReference type="SUPFAM" id="SSF51695">
    <property type="entry name" value="PLC-like phosphodiesterases"/>
    <property type="match status" value="1"/>
</dbReference>
<evidence type="ECO:0000256" key="2">
    <source>
        <dbReference type="ARBA" id="ARBA00012581"/>
    </source>
</evidence>
<keyword evidence="4" id="KW-0442">Lipid degradation</keyword>
<protein>
    <recommendedName>
        <fullName evidence="3">1-phosphatidylinositol phosphodiesterase</fullName>
        <ecNumber evidence="2">4.6.1.13</ecNumber>
    </recommendedName>
    <alternativeName>
        <fullName evidence="5">Phosphatidylinositol diacylglycerol-lyase</fullName>
    </alternativeName>
    <alternativeName>
        <fullName evidence="6">Phosphatidylinositol-specific phospholipase C</fullName>
    </alternativeName>
</protein>
<dbReference type="RefSeq" id="WP_127813690.1">
    <property type="nucleotide sequence ID" value="NZ_LDER01000204.1"/>
</dbReference>
<name>A0A437SIT2_BACTU</name>
<dbReference type="GO" id="GO:0008081">
    <property type="term" value="F:phosphoric diester hydrolase activity"/>
    <property type="evidence" value="ECO:0007669"/>
    <property type="project" value="InterPro"/>
</dbReference>
<dbReference type="PROSITE" id="PS50007">
    <property type="entry name" value="PIPLC_X_DOMAIN"/>
    <property type="match status" value="1"/>
</dbReference>
<reference evidence="8 9" key="1">
    <citation type="submission" date="2018-01" db="EMBL/GenBank/DDBJ databases">
        <title>Complete genome sequence of G25-42.</title>
        <authorList>
            <person name="Zheng Z."/>
            <person name="Sun M."/>
        </authorList>
    </citation>
    <scope>NUCLEOTIDE SEQUENCE [LARGE SCALE GENOMIC DNA]</scope>
    <source>
        <strain evidence="8 9">G25-42</strain>
    </source>
</reference>
<proteinExistence type="predicted"/>
<dbReference type="InterPro" id="IPR000909">
    <property type="entry name" value="PLipase_C_PInositol-sp_X_dom"/>
</dbReference>
<comment type="caution">
    <text evidence="8">The sequence shown here is derived from an EMBL/GenBank/DDBJ whole genome shotgun (WGS) entry which is preliminary data.</text>
</comment>
<dbReference type="Proteomes" id="UP000286687">
    <property type="component" value="Unassembled WGS sequence"/>
</dbReference>
<dbReference type="EMBL" id="LDER01000204">
    <property type="protein sequence ID" value="RVU63359.1"/>
    <property type="molecule type" value="Genomic_DNA"/>
</dbReference>
<dbReference type="InterPro" id="IPR017946">
    <property type="entry name" value="PLC-like_Pdiesterase_TIM-brl"/>
</dbReference>
<dbReference type="CDD" id="cd08586">
    <property type="entry name" value="PI-PLCc_BcPLC_like"/>
    <property type="match status" value="1"/>
</dbReference>
<evidence type="ECO:0000256" key="1">
    <source>
        <dbReference type="ARBA" id="ARBA00001316"/>
    </source>
</evidence>
<dbReference type="GO" id="GO:0016042">
    <property type="term" value="P:lipid catabolic process"/>
    <property type="evidence" value="ECO:0007669"/>
    <property type="project" value="UniProtKB-KW"/>
</dbReference>
<evidence type="ECO:0000259" key="7">
    <source>
        <dbReference type="SMART" id="SM00148"/>
    </source>
</evidence>
<comment type="catalytic activity">
    <reaction evidence="1">
        <text>a 1,2-diacyl-sn-glycero-3-phospho-(1D-myo-inositol) = 1D-myo-inositol 1,2-cyclic phosphate + a 1,2-diacyl-sn-glycerol</text>
        <dbReference type="Rhea" id="RHEA:17093"/>
        <dbReference type="ChEBI" id="CHEBI:17815"/>
        <dbReference type="ChEBI" id="CHEBI:57880"/>
        <dbReference type="ChEBI" id="CHEBI:58484"/>
        <dbReference type="EC" id="4.6.1.13"/>
    </reaction>
</comment>
<evidence type="ECO:0000256" key="5">
    <source>
        <dbReference type="ARBA" id="ARBA00030474"/>
    </source>
</evidence>
<dbReference type="EC" id="4.6.1.13" evidence="2"/>
<evidence type="ECO:0000313" key="8">
    <source>
        <dbReference type="EMBL" id="RVU63359.1"/>
    </source>
</evidence>
<evidence type="ECO:0000256" key="6">
    <source>
        <dbReference type="ARBA" id="ARBA00030782"/>
    </source>
</evidence>
<evidence type="ECO:0000256" key="4">
    <source>
        <dbReference type="ARBA" id="ARBA00022963"/>
    </source>
</evidence>
<dbReference type="PANTHER" id="PTHR13593">
    <property type="match status" value="1"/>
</dbReference>
<feature type="domain" description="Phosphatidylinositol-specific phospholipase C X" evidence="7">
    <location>
        <begin position="56"/>
        <end position="198"/>
    </location>
</feature>
<evidence type="ECO:0000313" key="9">
    <source>
        <dbReference type="Proteomes" id="UP000286687"/>
    </source>
</evidence>
<dbReference type="PANTHER" id="PTHR13593:SF113">
    <property type="entry name" value="SI:DKEY-266F7.9"/>
    <property type="match status" value="1"/>
</dbReference>
<keyword evidence="4" id="KW-0443">Lipid metabolism</keyword>
<organism evidence="8 9">
    <name type="scientific">Bacillus thuringiensis</name>
    <dbReference type="NCBI Taxonomy" id="1428"/>
    <lineage>
        <taxon>Bacteria</taxon>
        <taxon>Bacillati</taxon>
        <taxon>Bacillota</taxon>
        <taxon>Bacilli</taxon>
        <taxon>Bacillales</taxon>
        <taxon>Bacillaceae</taxon>
        <taxon>Bacillus</taxon>
        <taxon>Bacillus cereus group</taxon>
    </lineage>
</organism>
<dbReference type="SMART" id="SM00148">
    <property type="entry name" value="PLCXc"/>
    <property type="match status" value="1"/>
</dbReference>
<sequence length="324" mass="37099">MKHLNSKTYYLLVAFIIILMFNIRYVPQAFAEGEGGFSDSSASAADNTTWMSSIPDNKLVSELSIPGTHDSMAFHAQYIFDKKVVQTQSLPLNLQLKSGIRYLDIRVKPNGDTFDIYHGSIYQKASLDDVMNIATNFLTNNPSETILMRIKDENDKPSPRFEEIFTKYWNKYQNYFWQANTNNPRLGDIRGKIVIFQNFSSTRNFGIQYNSLDIQDDFEKTDGNKYYAVEAQLKKANNDTSKIYLNHFSTNGIHDFETYIRDDLTPKAQAKYINSQFWVYMQLDKFNIKHTGIIAADFPSSGTVSNTIPSNVGLVDVIISKNIR</sequence>